<evidence type="ECO:0000256" key="3">
    <source>
        <dbReference type="ARBA" id="ARBA00023125"/>
    </source>
</evidence>
<dbReference type="EMBL" id="RAQU01000173">
    <property type="protein sequence ID" value="RKK02219.1"/>
    <property type="molecule type" value="Genomic_DNA"/>
</dbReference>
<keyword evidence="2" id="KW-0805">Transcription regulation</keyword>
<dbReference type="FunFam" id="1.10.10.10:FF:000001">
    <property type="entry name" value="LysR family transcriptional regulator"/>
    <property type="match status" value="1"/>
</dbReference>
<dbReference type="Proteomes" id="UP000278036">
    <property type="component" value="Unassembled WGS sequence"/>
</dbReference>
<keyword evidence="4" id="KW-0804">Transcription</keyword>
<evidence type="ECO:0000256" key="4">
    <source>
        <dbReference type="ARBA" id="ARBA00023163"/>
    </source>
</evidence>
<dbReference type="Gene3D" id="1.10.10.10">
    <property type="entry name" value="Winged helix-like DNA-binding domain superfamily/Winged helix DNA-binding domain"/>
    <property type="match status" value="1"/>
</dbReference>
<sequence>MPLSTEDLVTFVQVVDSGTLTAAALRLGLAKSVVSKRVAGLEARLGAKLLNRAPRRVSPTEAGALLYARARPLLAQLEGLVDDVSAQSGTLRGSIRIAGPMSFGTRYLGPAVASFMRRYDQVEVSLDLDDRHVDLLAGGYDLAVRIGRLGDSSMRARRLGTSNRVLCCSTEYAARAGMPESLEALPDHACLGYANAPTGHIWRFMPQEGSERRLAQHRSMALRGRMTANNGEALLDAARAGLGLTLLPTFMVGPAVAAGELVPVSIPGWVPVPDTIHIVYPETPAMPAKLRALIEHLAAGIAEPFPWDAVPAMAPALPLPAPRR</sequence>
<protein>
    <submittedName>
        <fullName evidence="6">LysR family transcriptional regulator</fullName>
    </submittedName>
</protein>
<evidence type="ECO:0000313" key="6">
    <source>
        <dbReference type="EMBL" id="RKK02219.1"/>
    </source>
</evidence>
<dbReference type="InterPro" id="IPR058163">
    <property type="entry name" value="LysR-type_TF_proteobact-type"/>
</dbReference>
<dbReference type="Proteomes" id="UP000274097">
    <property type="component" value="Unassembled WGS sequence"/>
</dbReference>
<dbReference type="InterPro" id="IPR000847">
    <property type="entry name" value="LysR_HTH_N"/>
</dbReference>
<proteinExistence type="inferred from homology"/>
<dbReference type="InParanoid" id="A0A3A9JTA9"/>
<dbReference type="SUPFAM" id="SSF53850">
    <property type="entry name" value="Periplasmic binding protein-like II"/>
    <property type="match status" value="1"/>
</dbReference>
<organism evidence="6 9">
    <name type="scientific">Teichococcus wenyumeiae</name>
    <dbReference type="NCBI Taxonomy" id="2478470"/>
    <lineage>
        <taxon>Bacteria</taxon>
        <taxon>Pseudomonadati</taxon>
        <taxon>Pseudomonadota</taxon>
        <taxon>Alphaproteobacteria</taxon>
        <taxon>Acetobacterales</taxon>
        <taxon>Roseomonadaceae</taxon>
        <taxon>Roseomonas</taxon>
    </lineage>
</organism>
<dbReference type="EMBL" id="RFLX01000004">
    <property type="protein sequence ID" value="RMI25751.1"/>
    <property type="molecule type" value="Genomic_DNA"/>
</dbReference>
<dbReference type="InterPro" id="IPR005119">
    <property type="entry name" value="LysR_subst-bd"/>
</dbReference>
<gene>
    <name evidence="6" type="ORF">D6Z83_20895</name>
    <name evidence="7" type="ORF">EBE87_08615</name>
</gene>
<evidence type="ECO:0000313" key="7">
    <source>
        <dbReference type="EMBL" id="RMI25751.1"/>
    </source>
</evidence>
<dbReference type="GO" id="GO:0043565">
    <property type="term" value="F:sequence-specific DNA binding"/>
    <property type="evidence" value="ECO:0007669"/>
    <property type="project" value="TreeGrafter"/>
</dbReference>
<accession>A0A3A9JTA9</accession>
<dbReference type="InterPro" id="IPR036390">
    <property type="entry name" value="WH_DNA-bd_sf"/>
</dbReference>
<evidence type="ECO:0000313" key="8">
    <source>
        <dbReference type="Proteomes" id="UP000274097"/>
    </source>
</evidence>
<keyword evidence="8" id="KW-1185">Reference proteome</keyword>
<dbReference type="CDD" id="cd08422">
    <property type="entry name" value="PBP2_CrgA_like"/>
    <property type="match status" value="1"/>
</dbReference>
<dbReference type="AlphaFoldDB" id="A0A3A9JTA9"/>
<dbReference type="SUPFAM" id="SSF46785">
    <property type="entry name" value="Winged helix' DNA-binding domain"/>
    <property type="match status" value="1"/>
</dbReference>
<comment type="caution">
    <text evidence="6">The sequence shown here is derived from an EMBL/GenBank/DDBJ whole genome shotgun (WGS) entry which is preliminary data.</text>
</comment>
<dbReference type="OrthoDB" id="9812435at2"/>
<dbReference type="InterPro" id="IPR036388">
    <property type="entry name" value="WH-like_DNA-bd_sf"/>
</dbReference>
<keyword evidence="3" id="KW-0238">DNA-binding</keyword>
<evidence type="ECO:0000313" key="9">
    <source>
        <dbReference type="Proteomes" id="UP000278036"/>
    </source>
</evidence>
<dbReference type="PROSITE" id="PS50931">
    <property type="entry name" value="HTH_LYSR"/>
    <property type="match status" value="1"/>
</dbReference>
<feature type="domain" description="HTH lysR-type" evidence="5">
    <location>
        <begin position="1"/>
        <end position="60"/>
    </location>
</feature>
<evidence type="ECO:0000256" key="1">
    <source>
        <dbReference type="ARBA" id="ARBA00009437"/>
    </source>
</evidence>
<comment type="similarity">
    <text evidence="1">Belongs to the LysR transcriptional regulatory family.</text>
</comment>
<dbReference type="PANTHER" id="PTHR30537">
    <property type="entry name" value="HTH-TYPE TRANSCRIPTIONAL REGULATOR"/>
    <property type="match status" value="1"/>
</dbReference>
<reference evidence="6 9" key="1">
    <citation type="submission" date="2018-09" db="EMBL/GenBank/DDBJ databases">
        <title>Roseomonas sp. nov., isolated from feces of Tibetan antelopes in the Qinghai-Tibet plateau, China.</title>
        <authorList>
            <person name="Tian Z."/>
        </authorList>
    </citation>
    <scope>NUCLEOTIDE SEQUENCE [LARGE SCALE GENOMIC DNA]</scope>
    <source>
        <strain evidence="7 8">Z23</strain>
        <strain evidence="6 9">Z24</strain>
    </source>
</reference>
<dbReference type="Pfam" id="PF00126">
    <property type="entry name" value="HTH_1"/>
    <property type="match status" value="1"/>
</dbReference>
<evidence type="ECO:0000256" key="2">
    <source>
        <dbReference type="ARBA" id="ARBA00023015"/>
    </source>
</evidence>
<dbReference type="RefSeq" id="WP_120640157.1">
    <property type="nucleotide sequence ID" value="NZ_RAQU01000173.1"/>
</dbReference>
<dbReference type="GO" id="GO:0003700">
    <property type="term" value="F:DNA-binding transcription factor activity"/>
    <property type="evidence" value="ECO:0007669"/>
    <property type="project" value="InterPro"/>
</dbReference>
<dbReference type="Pfam" id="PF03466">
    <property type="entry name" value="LysR_substrate"/>
    <property type="match status" value="1"/>
</dbReference>
<evidence type="ECO:0000259" key="5">
    <source>
        <dbReference type="PROSITE" id="PS50931"/>
    </source>
</evidence>
<dbReference type="Gene3D" id="3.40.190.290">
    <property type="match status" value="1"/>
</dbReference>
<dbReference type="PANTHER" id="PTHR30537:SF81">
    <property type="entry name" value="TRANSCRIPTIONAL REGULATOR-RELATED"/>
    <property type="match status" value="1"/>
</dbReference>
<name>A0A3A9JTA9_9PROT</name>
<dbReference type="GO" id="GO:0006351">
    <property type="term" value="P:DNA-templated transcription"/>
    <property type="evidence" value="ECO:0007669"/>
    <property type="project" value="TreeGrafter"/>
</dbReference>